<protein>
    <submittedName>
        <fullName evidence="2 4">Uncharacterized protein</fullName>
    </submittedName>
</protein>
<dbReference type="WBParaSite" id="ACOC_0000652101-mRNA-1">
    <property type="protein sequence ID" value="ACOC_0000652101-mRNA-1"/>
    <property type="gene ID" value="ACOC_0000652101"/>
</dbReference>
<feature type="region of interest" description="Disordered" evidence="1">
    <location>
        <begin position="35"/>
        <end position="74"/>
    </location>
</feature>
<dbReference type="AlphaFoldDB" id="A0A0R3PNB2"/>
<accession>A0A0R3PNB2</accession>
<evidence type="ECO:0000313" key="4">
    <source>
        <dbReference type="WBParaSite" id="ACOC_0000652101-mRNA-1"/>
    </source>
</evidence>
<dbReference type="EMBL" id="UYYA01003953">
    <property type="protein sequence ID" value="VDM58107.1"/>
    <property type="molecule type" value="Genomic_DNA"/>
</dbReference>
<keyword evidence="3" id="KW-1185">Reference proteome</keyword>
<dbReference type="Proteomes" id="UP000267027">
    <property type="component" value="Unassembled WGS sequence"/>
</dbReference>
<evidence type="ECO:0000256" key="1">
    <source>
        <dbReference type="SAM" id="MobiDB-lite"/>
    </source>
</evidence>
<evidence type="ECO:0000313" key="3">
    <source>
        <dbReference type="Proteomes" id="UP000267027"/>
    </source>
</evidence>
<sequence>MLPHYTVNSNGKKSSEWRPIDRRARHAACPSTAMPGALFLRTGPNPDALNTAPDPPGPRQVGVVPKNELRSRKA</sequence>
<reference evidence="2 3" key="2">
    <citation type="submission" date="2018-11" db="EMBL/GenBank/DDBJ databases">
        <authorList>
            <consortium name="Pathogen Informatics"/>
        </authorList>
    </citation>
    <scope>NUCLEOTIDE SEQUENCE [LARGE SCALE GENOMIC DNA]</scope>
    <source>
        <strain evidence="2 3">Costa Rica</strain>
    </source>
</reference>
<name>A0A0R3PNB2_ANGCS</name>
<gene>
    <name evidence="2" type="ORF">ACOC_LOCUS6522</name>
</gene>
<reference evidence="4" key="1">
    <citation type="submission" date="2017-02" db="UniProtKB">
        <authorList>
            <consortium name="WormBaseParasite"/>
        </authorList>
    </citation>
    <scope>IDENTIFICATION</scope>
</reference>
<proteinExistence type="predicted"/>
<evidence type="ECO:0000313" key="2">
    <source>
        <dbReference type="EMBL" id="VDM58107.1"/>
    </source>
</evidence>
<organism evidence="4">
    <name type="scientific">Angiostrongylus costaricensis</name>
    <name type="common">Nematode worm</name>
    <dbReference type="NCBI Taxonomy" id="334426"/>
    <lineage>
        <taxon>Eukaryota</taxon>
        <taxon>Metazoa</taxon>
        <taxon>Ecdysozoa</taxon>
        <taxon>Nematoda</taxon>
        <taxon>Chromadorea</taxon>
        <taxon>Rhabditida</taxon>
        <taxon>Rhabditina</taxon>
        <taxon>Rhabditomorpha</taxon>
        <taxon>Strongyloidea</taxon>
        <taxon>Metastrongylidae</taxon>
        <taxon>Angiostrongylus</taxon>
    </lineage>
</organism>